<evidence type="ECO:0000256" key="3">
    <source>
        <dbReference type="ARBA" id="ARBA00022827"/>
    </source>
</evidence>
<evidence type="ECO:0000313" key="7">
    <source>
        <dbReference type="EMBL" id="PYE87852.1"/>
    </source>
</evidence>
<dbReference type="PANTHER" id="PTHR46056">
    <property type="entry name" value="LONG-CHAIN-ALCOHOL OXIDASE"/>
    <property type="match status" value="1"/>
</dbReference>
<keyword evidence="4" id="KW-0560">Oxidoreductase</keyword>
<evidence type="ECO:0000313" key="8">
    <source>
        <dbReference type="Proteomes" id="UP000247454"/>
    </source>
</evidence>
<dbReference type="SUPFAM" id="SSF51905">
    <property type="entry name" value="FAD/NAD(P)-binding domain"/>
    <property type="match status" value="1"/>
</dbReference>
<evidence type="ECO:0000259" key="6">
    <source>
        <dbReference type="Pfam" id="PF05199"/>
    </source>
</evidence>
<dbReference type="GO" id="GO:0016614">
    <property type="term" value="F:oxidoreductase activity, acting on CH-OH group of donors"/>
    <property type="evidence" value="ECO:0007669"/>
    <property type="project" value="InterPro"/>
</dbReference>
<dbReference type="RefSeq" id="WP_110751648.1">
    <property type="nucleotide sequence ID" value="NZ_QJTF01000010.1"/>
</dbReference>
<comment type="caution">
    <text evidence="7">The sequence shown here is derived from an EMBL/GenBank/DDBJ whole genome shotgun (WGS) entry which is preliminary data.</text>
</comment>
<dbReference type="PANTHER" id="PTHR46056:SF12">
    <property type="entry name" value="LONG-CHAIN-ALCOHOL OXIDASE"/>
    <property type="match status" value="1"/>
</dbReference>
<organism evidence="7 8">
    <name type="scientific">Phyllobacterium leguminum</name>
    <dbReference type="NCBI Taxonomy" id="314237"/>
    <lineage>
        <taxon>Bacteria</taxon>
        <taxon>Pseudomonadati</taxon>
        <taxon>Pseudomonadota</taxon>
        <taxon>Alphaproteobacteria</taxon>
        <taxon>Hyphomicrobiales</taxon>
        <taxon>Phyllobacteriaceae</taxon>
        <taxon>Phyllobacterium</taxon>
    </lineage>
</organism>
<dbReference type="AlphaFoldDB" id="A0A318TGN2"/>
<reference evidence="7 8" key="1">
    <citation type="submission" date="2018-06" db="EMBL/GenBank/DDBJ databases">
        <title>Genomic Encyclopedia of Type Strains, Phase III (KMG-III): the genomes of soil and plant-associated and newly described type strains.</title>
        <authorList>
            <person name="Whitman W."/>
        </authorList>
    </citation>
    <scope>NUCLEOTIDE SEQUENCE [LARGE SCALE GENOMIC DNA]</scope>
    <source>
        <strain evidence="7 8">ORS 1419</strain>
    </source>
</reference>
<evidence type="ECO:0000256" key="4">
    <source>
        <dbReference type="ARBA" id="ARBA00023002"/>
    </source>
</evidence>
<dbReference type="OrthoDB" id="9798604at2"/>
<keyword evidence="8" id="KW-1185">Reference proteome</keyword>
<dbReference type="GO" id="GO:0050660">
    <property type="term" value="F:flavin adenine dinucleotide binding"/>
    <property type="evidence" value="ECO:0007669"/>
    <property type="project" value="InterPro"/>
</dbReference>
<proteinExistence type="inferred from homology"/>
<keyword evidence="3" id="KW-0274">FAD</keyword>
<keyword evidence="2" id="KW-0285">Flavoprotein</keyword>
<dbReference type="EMBL" id="QJTF01000010">
    <property type="protein sequence ID" value="PYE87852.1"/>
    <property type="molecule type" value="Genomic_DNA"/>
</dbReference>
<dbReference type="Pfam" id="PF05199">
    <property type="entry name" value="GMC_oxred_C"/>
    <property type="match status" value="1"/>
</dbReference>
<dbReference type="Gene3D" id="3.50.50.60">
    <property type="entry name" value="FAD/NAD(P)-binding domain"/>
    <property type="match status" value="2"/>
</dbReference>
<protein>
    <submittedName>
        <fullName evidence="7">Gluconate 2-dehydrogenase alpha chain</fullName>
    </submittedName>
</protein>
<accession>A0A318TGN2</accession>
<dbReference type="Proteomes" id="UP000247454">
    <property type="component" value="Unassembled WGS sequence"/>
</dbReference>
<dbReference type="Pfam" id="PF00732">
    <property type="entry name" value="GMC_oxred_N"/>
    <property type="match status" value="1"/>
</dbReference>
<name>A0A318TGN2_9HYPH</name>
<dbReference type="InterPro" id="IPR000172">
    <property type="entry name" value="GMC_OxRdtase_N"/>
</dbReference>
<comment type="similarity">
    <text evidence="1">Belongs to the GMC oxidoreductase family.</text>
</comment>
<sequence>MATKLPRKDAVIIGLGWTGSILANELTDEGLDVVAIERGPWRNTATDFNAGYMQDELRYAIRKELFLRPAQSTLTFRNNAGQEALPVREFGSFLPGNGVGGAGVHWNGQNWRFLPSDFRCRSHLTERYGAKFIPQELTIQDWGVTYEEVEPYYDKFEYLTAASGKAGNIAGKIQQGGNPFEGPRSRDYPLPPLDMAYGPTLFAEAAREAGFHPFPQPASNASRSYTNPLGVQMGACSYCGFCERFGCANYSKASPQTTILPVLMRKSNFECRTESEVVRINLDRSGKRATGVTYVDAQGQEWEQPGDLVLVCAFILFNVHLLLVSKIGKPYDPKTASGTVGRNYAYQTMGGVELFFDNKNFNPFISTGAMGQCIDNFNGDNFDHSGLGFAGGAVVMANGTNARPILTRPTPPGTPRWGATWKKATTDNYLSSLYISAQGGSYAVRGNYLDLDPTYKDRLGRPLLRMTFDFPDNDIRMIHYAVDKAVEIGKIMNPRQIVPHYPAKPYSIVPYQTTHNIGGAIMGSDPSTSVVNKYLQSWDVPNVFVVGASAFPQNSGYNPTGTVGALAYKAADAIRTLYLKNEGPLVPA</sequence>
<feature type="domain" description="Glucose-methanol-choline oxidoreductase C-terminal" evidence="6">
    <location>
        <begin position="447"/>
        <end position="567"/>
    </location>
</feature>
<evidence type="ECO:0000256" key="2">
    <source>
        <dbReference type="ARBA" id="ARBA00022630"/>
    </source>
</evidence>
<gene>
    <name evidence="7" type="ORF">C7477_11037</name>
</gene>
<evidence type="ECO:0000259" key="5">
    <source>
        <dbReference type="Pfam" id="PF00732"/>
    </source>
</evidence>
<feature type="domain" description="Glucose-methanol-choline oxidoreductase N-terminal" evidence="5">
    <location>
        <begin position="232"/>
        <end position="345"/>
    </location>
</feature>
<dbReference type="InterPro" id="IPR036188">
    <property type="entry name" value="FAD/NAD-bd_sf"/>
</dbReference>
<dbReference type="InterPro" id="IPR007867">
    <property type="entry name" value="GMC_OxRtase_C"/>
</dbReference>
<evidence type="ECO:0000256" key="1">
    <source>
        <dbReference type="ARBA" id="ARBA00010790"/>
    </source>
</evidence>